<dbReference type="PANTHER" id="PTHR46889:SF5">
    <property type="entry name" value="INTEGRASE PROTEIN"/>
    <property type="match status" value="1"/>
</dbReference>
<dbReference type="AlphaFoldDB" id="A0A9X1R4N1"/>
<dbReference type="EMBL" id="JAIRBB010000045">
    <property type="protein sequence ID" value="MCG2432214.1"/>
    <property type="molecule type" value="Genomic_DNA"/>
</dbReference>
<evidence type="ECO:0000313" key="2">
    <source>
        <dbReference type="EMBL" id="MCG2432214.1"/>
    </source>
</evidence>
<dbReference type="SUPFAM" id="SSF53098">
    <property type="entry name" value="Ribonuclease H-like"/>
    <property type="match status" value="1"/>
</dbReference>
<sequence length="290" mass="34369">MNWFRENKEKVSFSMNMLYATVGISKQAVSQYNTRQKAFDKKVKQMTLEADELREDHPGCGVEKMYYTLKPDFIGRDRFIELMMELGYRLKRKKNYKRTTIASKIYYPNLIKGMEVDRPSMVWQSDITYIPIGNKHYYAVFIIDVYTKKIVGYKVSDNMRAQANMDALNMALKENDAPLVHHSDRGSQYTYKGYIDLLRKSGSQISMALSAHDNSYAERINRTIKEEYLDYWKPQTFIQLKRMTAKAVKNYNSKRLHNNNHRMSPEKFINQFSFLRPQERKLMTIFDNLN</sequence>
<dbReference type="PROSITE" id="PS50994">
    <property type="entry name" value="INTEGRASE"/>
    <property type="match status" value="1"/>
</dbReference>
<keyword evidence="3" id="KW-1185">Reference proteome</keyword>
<dbReference type="GO" id="GO:0015074">
    <property type="term" value="P:DNA integration"/>
    <property type="evidence" value="ECO:0007669"/>
    <property type="project" value="InterPro"/>
</dbReference>
<evidence type="ECO:0000313" key="3">
    <source>
        <dbReference type="Proteomes" id="UP001139462"/>
    </source>
</evidence>
<dbReference type="Pfam" id="PF00665">
    <property type="entry name" value="rve"/>
    <property type="match status" value="1"/>
</dbReference>
<dbReference type="InterPro" id="IPR036397">
    <property type="entry name" value="RNaseH_sf"/>
</dbReference>
<proteinExistence type="predicted"/>
<dbReference type="GO" id="GO:0003676">
    <property type="term" value="F:nucleic acid binding"/>
    <property type="evidence" value="ECO:0007669"/>
    <property type="project" value="InterPro"/>
</dbReference>
<gene>
    <name evidence="2" type="ORF">K8344_13895</name>
</gene>
<reference evidence="2" key="1">
    <citation type="submission" date="2021-09" db="EMBL/GenBank/DDBJ databases">
        <title>Genome of Aequorivita sp. strain F64183.</title>
        <authorList>
            <person name="Wang Y."/>
        </authorList>
    </citation>
    <scope>NUCLEOTIDE SEQUENCE</scope>
    <source>
        <strain evidence="2">F64183</strain>
    </source>
</reference>
<organism evidence="2 3">
    <name type="scientific">Aequorivita xiaoshiensis</name>
    <dbReference type="NCBI Taxonomy" id="2874476"/>
    <lineage>
        <taxon>Bacteria</taxon>
        <taxon>Pseudomonadati</taxon>
        <taxon>Bacteroidota</taxon>
        <taxon>Flavobacteriia</taxon>
        <taxon>Flavobacteriales</taxon>
        <taxon>Flavobacteriaceae</taxon>
        <taxon>Aequorivita</taxon>
    </lineage>
</organism>
<dbReference type="InterPro" id="IPR048020">
    <property type="entry name" value="Transpos_IS3"/>
</dbReference>
<dbReference type="Proteomes" id="UP001139462">
    <property type="component" value="Unassembled WGS sequence"/>
</dbReference>
<evidence type="ECO:0000259" key="1">
    <source>
        <dbReference type="PROSITE" id="PS50994"/>
    </source>
</evidence>
<dbReference type="InterPro" id="IPR012337">
    <property type="entry name" value="RNaseH-like_sf"/>
</dbReference>
<protein>
    <submittedName>
        <fullName evidence="2">IS3 family transposase</fullName>
    </submittedName>
</protein>
<name>A0A9X1R4N1_9FLAO</name>
<comment type="caution">
    <text evidence="2">The sequence shown here is derived from an EMBL/GenBank/DDBJ whole genome shotgun (WGS) entry which is preliminary data.</text>
</comment>
<dbReference type="Pfam" id="PF13683">
    <property type="entry name" value="rve_3"/>
    <property type="match status" value="1"/>
</dbReference>
<dbReference type="NCBIfam" id="NF033516">
    <property type="entry name" value="transpos_IS3"/>
    <property type="match status" value="1"/>
</dbReference>
<dbReference type="Gene3D" id="3.30.420.10">
    <property type="entry name" value="Ribonuclease H-like superfamily/Ribonuclease H"/>
    <property type="match status" value="1"/>
</dbReference>
<feature type="domain" description="Integrase catalytic" evidence="1">
    <location>
        <begin position="115"/>
        <end position="273"/>
    </location>
</feature>
<accession>A0A9X1R4N1</accession>
<dbReference type="InterPro" id="IPR001584">
    <property type="entry name" value="Integrase_cat-core"/>
</dbReference>
<dbReference type="InterPro" id="IPR050900">
    <property type="entry name" value="Transposase_IS3/IS150/IS904"/>
</dbReference>
<dbReference type="PANTHER" id="PTHR46889">
    <property type="entry name" value="TRANSPOSASE INSF FOR INSERTION SEQUENCE IS3B-RELATED"/>
    <property type="match status" value="1"/>
</dbReference>